<name>A0AAQ4CTW4_9CREN</name>
<reference evidence="2 3" key="1">
    <citation type="journal article" date="2022" name="Microbiol. Resour. Announc.">
        <title>Complete Genome Sequence of the Hyperthermophilic and Acidophilic Archaeon Saccharolobus caldissimus Strain HS-3T.</title>
        <authorList>
            <person name="Sakai H.D."/>
            <person name="Kurosawa N."/>
        </authorList>
    </citation>
    <scope>NUCLEOTIDE SEQUENCE [LARGE SCALE GENOMIC DNA]</scope>
    <source>
        <strain evidence="2 3">JCM32116</strain>
    </source>
</reference>
<keyword evidence="3" id="KW-1185">Reference proteome</keyword>
<feature type="transmembrane region" description="Helical" evidence="1">
    <location>
        <begin position="312"/>
        <end position="336"/>
    </location>
</feature>
<proteinExistence type="predicted"/>
<organism evidence="2 3">
    <name type="scientific">Saccharolobus caldissimus</name>
    <dbReference type="NCBI Taxonomy" id="1702097"/>
    <lineage>
        <taxon>Archaea</taxon>
        <taxon>Thermoproteota</taxon>
        <taxon>Thermoprotei</taxon>
        <taxon>Sulfolobales</taxon>
        <taxon>Sulfolobaceae</taxon>
        <taxon>Saccharolobus</taxon>
    </lineage>
</organism>
<dbReference type="GeneID" id="68866989"/>
<dbReference type="InterPro" id="IPR018646">
    <property type="entry name" value="12TM_1"/>
</dbReference>
<keyword evidence="1" id="KW-0472">Membrane</keyword>
<keyword evidence="1" id="KW-0812">Transmembrane</keyword>
<dbReference type="KEGG" id="scas:SACC_22620"/>
<evidence type="ECO:0000313" key="2">
    <source>
        <dbReference type="EMBL" id="BDB99245.1"/>
    </source>
</evidence>
<dbReference type="Pfam" id="PF09847">
    <property type="entry name" value="12TM_1"/>
    <property type="match status" value="1"/>
</dbReference>
<gene>
    <name evidence="2" type="ORF">SACC_22620</name>
</gene>
<feature type="transmembrane region" description="Helical" evidence="1">
    <location>
        <begin position="148"/>
        <end position="171"/>
    </location>
</feature>
<dbReference type="AlphaFoldDB" id="A0AAQ4CTW4"/>
<dbReference type="Proteomes" id="UP001319921">
    <property type="component" value="Chromosome"/>
</dbReference>
<sequence>MSTEKIHNIVFKQIIYLMYTSRSFGISPRADMVSRVRRNAITIKISNIIAYTIATLVSSFVILVTKNAPISLLFLDLIIFANIITTGLNVVFFATNSDLKTFLLTLPLTEREINIAIIRGIFEFFFYGFLVSVILTPIVVYVTTLSPLQAFMSELEVLFFFFISFSLMLILGKRIRLGIASTLFRIGTSLIWLLFVILPYGLVFKDYILPIYLLPIFPFDFFNIIGIILSVVYVILSLFLAYNQTIRFLSFRAITKQSLKYTIRLESPIIIYLYKDIRGLLRVPQASFLLTIPVFALIFSFFAPLYSIFYTIFMITTSSITLILLEASGMQLLLTLPSGLRSSYLSKFTLITLIYLIDLLIFSFFGHGFTALILLPATLASVELSLFISYNNVLKGKGIRIADPISLIIREIEINSIVGIASVLLYLNVYSSLIFSIISLILITFLSFKKIK</sequence>
<feature type="transmembrane region" description="Helical" evidence="1">
    <location>
        <begin position="288"/>
        <end position="306"/>
    </location>
</feature>
<evidence type="ECO:0000256" key="1">
    <source>
        <dbReference type="SAM" id="Phobius"/>
    </source>
</evidence>
<accession>A0AAQ4CTW4</accession>
<dbReference type="EMBL" id="AP025226">
    <property type="protein sequence ID" value="BDB99245.1"/>
    <property type="molecule type" value="Genomic_DNA"/>
</dbReference>
<feature type="transmembrane region" description="Helical" evidence="1">
    <location>
        <begin position="45"/>
        <end position="64"/>
    </location>
</feature>
<feature type="transmembrane region" description="Helical" evidence="1">
    <location>
        <begin position="348"/>
        <end position="365"/>
    </location>
</feature>
<feature type="transmembrane region" description="Helical" evidence="1">
    <location>
        <begin position="116"/>
        <end position="142"/>
    </location>
</feature>
<feature type="transmembrane region" description="Helical" evidence="1">
    <location>
        <begin position="221"/>
        <end position="242"/>
    </location>
</feature>
<dbReference type="RefSeq" id="WP_229569573.1">
    <property type="nucleotide sequence ID" value="NZ_AP025226.1"/>
</dbReference>
<evidence type="ECO:0000313" key="3">
    <source>
        <dbReference type="Proteomes" id="UP001319921"/>
    </source>
</evidence>
<feature type="transmembrane region" description="Helical" evidence="1">
    <location>
        <begin position="371"/>
        <end position="393"/>
    </location>
</feature>
<feature type="transmembrane region" description="Helical" evidence="1">
    <location>
        <begin position="430"/>
        <end position="448"/>
    </location>
</feature>
<keyword evidence="1" id="KW-1133">Transmembrane helix</keyword>
<feature type="transmembrane region" description="Helical" evidence="1">
    <location>
        <begin position="70"/>
        <end position="95"/>
    </location>
</feature>
<feature type="transmembrane region" description="Helical" evidence="1">
    <location>
        <begin position="183"/>
        <end position="201"/>
    </location>
</feature>
<protein>
    <submittedName>
        <fullName evidence="2">Uncharacterized protein</fullName>
    </submittedName>
</protein>